<proteinExistence type="inferred from homology"/>
<keyword evidence="13" id="KW-1185">Reference proteome</keyword>
<evidence type="ECO:0000256" key="10">
    <source>
        <dbReference type="ARBA" id="ARBA00031323"/>
    </source>
</evidence>
<comment type="similarity">
    <text evidence="2">Belongs to the methyltransferase superfamily. L-isoaspartyl/D-aspartyl protein methyltransferase family.</text>
</comment>
<evidence type="ECO:0000256" key="11">
    <source>
        <dbReference type="ARBA" id="ARBA00031350"/>
    </source>
</evidence>
<dbReference type="NCBIfam" id="NF001453">
    <property type="entry name" value="PRK00312.1"/>
    <property type="match status" value="1"/>
</dbReference>
<evidence type="ECO:0000256" key="3">
    <source>
        <dbReference type="ARBA" id="ARBA00011890"/>
    </source>
</evidence>
<dbReference type="GO" id="GO:0004719">
    <property type="term" value="F:protein-L-isoaspartate (D-aspartate) O-methyltransferase activity"/>
    <property type="evidence" value="ECO:0007669"/>
    <property type="project" value="UniProtKB-EC"/>
</dbReference>
<evidence type="ECO:0000256" key="7">
    <source>
        <dbReference type="ARBA" id="ARBA00022679"/>
    </source>
</evidence>
<organism evidence="12 13">
    <name type="scientific">Ciceribacter naphthalenivorans</name>
    <dbReference type="NCBI Taxonomy" id="1118451"/>
    <lineage>
        <taxon>Bacteria</taxon>
        <taxon>Pseudomonadati</taxon>
        <taxon>Pseudomonadota</taxon>
        <taxon>Alphaproteobacteria</taxon>
        <taxon>Hyphomicrobiales</taxon>
        <taxon>Rhizobiaceae</taxon>
        <taxon>Ciceribacter</taxon>
    </lineage>
</organism>
<evidence type="ECO:0000256" key="4">
    <source>
        <dbReference type="ARBA" id="ARBA00013346"/>
    </source>
</evidence>
<comment type="subcellular location">
    <subcellularLocation>
        <location evidence="1">Cytoplasm</location>
    </subcellularLocation>
</comment>
<dbReference type="Proteomes" id="UP000321717">
    <property type="component" value="Unassembled WGS sequence"/>
</dbReference>
<keyword evidence="7 12" id="KW-0808">Transferase</keyword>
<name>A0A512HHF9_9HYPH</name>
<reference evidence="12 13" key="1">
    <citation type="submission" date="2019-07" db="EMBL/GenBank/DDBJ databases">
        <title>Whole genome shotgun sequence of Rhizobium naphthalenivorans NBRC 107585.</title>
        <authorList>
            <person name="Hosoyama A."/>
            <person name="Uohara A."/>
            <person name="Ohji S."/>
            <person name="Ichikawa N."/>
        </authorList>
    </citation>
    <scope>NUCLEOTIDE SEQUENCE [LARGE SCALE GENOMIC DNA]</scope>
    <source>
        <strain evidence="12 13">NBRC 107585</strain>
    </source>
</reference>
<keyword evidence="6 12" id="KW-0489">Methyltransferase</keyword>
<dbReference type="CDD" id="cd02440">
    <property type="entry name" value="AdoMet_MTases"/>
    <property type="match status" value="1"/>
</dbReference>
<evidence type="ECO:0000256" key="1">
    <source>
        <dbReference type="ARBA" id="ARBA00004496"/>
    </source>
</evidence>
<keyword evidence="5" id="KW-0963">Cytoplasm</keyword>
<sequence length="213" mass="23123">MVEKEGFAALVLRLRAEGISDLDLLTAVEQTPRSLFVPPQFAEQAYSSRSIPIECGAFIEGADLAVRLLANLHVKPGQRVLEIGTGSGFIAAVLGRISERVMSIDRYKMLIGAAQRRLDSLALRNVVLRQADGSNGLTGEGTFDRILATAAFPSMPRFLAEQLVSGGVLLAPLMTGEETCTMVRLTKTGSRFDREDLFEVPYLPLVPKVASFL</sequence>
<keyword evidence="8" id="KW-0949">S-adenosyl-L-methionine</keyword>
<dbReference type="EMBL" id="BJZP01000007">
    <property type="protein sequence ID" value="GEO84887.1"/>
    <property type="molecule type" value="Genomic_DNA"/>
</dbReference>
<evidence type="ECO:0000256" key="8">
    <source>
        <dbReference type="ARBA" id="ARBA00022691"/>
    </source>
</evidence>
<dbReference type="PROSITE" id="PS01279">
    <property type="entry name" value="PCMT"/>
    <property type="match status" value="1"/>
</dbReference>
<evidence type="ECO:0000256" key="6">
    <source>
        <dbReference type="ARBA" id="ARBA00022603"/>
    </source>
</evidence>
<dbReference type="RefSeq" id="WP_174824543.1">
    <property type="nucleotide sequence ID" value="NZ_BJZP01000007.1"/>
</dbReference>
<evidence type="ECO:0000256" key="5">
    <source>
        <dbReference type="ARBA" id="ARBA00022490"/>
    </source>
</evidence>
<dbReference type="InterPro" id="IPR029063">
    <property type="entry name" value="SAM-dependent_MTases_sf"/>
</dbReference>
<dbReference type="GO" id="GO:0005737">
    <property type="term" value="C:cytoplasm"/>
    <property type="evidence" value="ECO:0007669"/>
    <property type="project" value="UniProtKB-SubCell"/>
</dbReference>
<dbReference type="InterPro" id="IPR000682">
    <property type="entry name" value="PCMT"/>
</dbReference>
<dbReference type="Pfam" id="PF01135">
    <property type="entry name" value="PCMT"/>
    <property type="match status" value="1"/>
</dbReference>
<dbReference type="AlphaFoldDB" id="A0A512HHF9"/>
<gene>
    <name evidence="12" type="primary">pcm_2</name>
    <name evidence="12" type="ORF">RNA01_18190</name>
</gene>
<evidence type="ECO:0000313" key="13">
    <source>
        <dbReference type="Proteomes" id="UP000321717"/>
    </source>
</evidence>
<comment type="caution">
    <text evidence="12">The sequence shown here is derived from an EMBL/GenBank/DDBJ whole genome shotgun (WGS) entry which is preliminary data.</text>
</comment>
<dbReference type="PANTHER" id="PTHR11579">
    <property type="entry name" value="PROTEIN-L-ISOASPARTATE O-METHYLTRANSFERASE"/>
    <property type="match status" value="1"/>
</dbReference>
<dbReference type="SUPFAM" id="SSF53335">
    <property type="entry name" value="S-adenosyl-L-methionine-dependent methyltransferases"/>
    <property type="match status" value="1"/>
</dbReference>
<protein>
    <recommendedName>
        <fullName evidence="4">Protein-L-isoaspartate O-methyltransferase</fullName>
        <ecNumber evidence="3">2.1.1.77</ecNumber>
    </recommendedName>
    <alternativeName>
        <fullName evidence="11">L-isoaspartyl protein carboxyl methyltransferase</fullName>
    </alternativeName>
    <alternativeName>
        <fullName evidence="9">Protein L-isoaspartyl methyltransferase</fullName>
    </alternativeName>
    <alternativeName>
        <fullName evidence="10">Protein-beta-aspartate methyltransferase</fullName>
    </alternativeName>
</protein>
<dbReference type="EC" id="2.1.1.77" evidence="3"/>
<dbReference type="PANTHER" id="PTHR11579:SF0">
    <property type="entry name" value="PROTEIN-L-ISOASPARTATE(D-ASPARTATE) O-METHYLTRANSFERASE"/>
    <property type="match status" value="1"/>
</dbReference>
<dbReference type="GO" id="GO:0032259">
    <property type="term" value="P:methylation"/>
    <property type="evidence" value="ECO:0007669"/>
    <property type="project" value="UniProtKB-KW"/>
</dbReference>
<accession>A0A512HHF9</accession>
<dbReference type="Gene3D" id="3.40.50.150">
    <property type="entry name" value="Vaccinia Virus protein VP39"/>
    <property type="match status" value="1"/>
</dbReference>
<evidence type="ECO:0000256" key="2">
    <source>
        <dbReference type="ARBA" id="ARBA00005369"/>
    </source>
</evidence>
<evidence type="ECO:0000313" key="12">
    <source>
        <dbReference type="EMBL" id="GEO84887.1"/>
    </source>
</evidence>
<evidence type="ECO:0000256" key="9">
    <source>
        <dbReference type="ARBA" id="ARBA00030757"/>
    </source>
</evidence>